<keyword evidence="1" id="KW-0472">Membrane</keyword>
<feature type="transmembrane region" description="Helical" evidence="1">
    <location>
        <begin position="59"/>
        <end position="79"/>
    </location>
</feature>
<evidence type="ECO:0000256" key="1">
    <source>
        <dbReference type="SAM" id="Phobius"/>
    </source>
</evidence>
<dbReference type="RefSeq" id="WP_221423270.1">
    <property type="nucleotide sequence ID" value="NZ_CP081297.1"/>
</dbReference>
<feature type="transmembrane region" description="Helical" evidence="1">
    <location>
        <begin position="191"/>
        <end position="215"/>
    </location>
</feature>
<dbReference type="EMBL" id="CP081297">
    <property type="protein sequence ID" value="QZD87733.1"/>
    <property type="molecule type" value="Genomic_DNA"/>
</dbReference>
<feature type="transmembrane region" description="Helical" evidence="1">
    <location>
        <begin position="12"/>
        <end position="39"/>
    </location>
</feature>
<feature type="domain" description="7 transmembrane helices usually fused to an inactive transglutaminase" evidence="2">
    <location>
        <begin position="66"/>
        <end position="251"/>
    </location>
</feature>
<evidence type="ECO:0000259" key="2">
    <source>
        <dbReference type="Pfam" id="PF14402"/>
    </source>
</evidence>
<organism evidence="3 4">
    <name type="scientific">Qipengyuania psychrotolerans</name>
    <dbReference type="NCBI Taxonomy" id="2867238"/>
    <lineage>
        <taxon>Bacteria</taxon>
        <taxon>Pseudomonadati</taxon>
        <taxon>Pseudomonadota</taxon>
        <taxon>Alphaproteobacteria</taxon>
        <taxon>Sphingomonadales</taxon>
        <taxon>Erythrobacteraceae</taxon>
        <taxon>Qipengyuania</taxon>
    </lineage>
</organism>
<gene>
    <name evidence="3" type="ORF">K3166_03265</name>
</gene>
<keyword evidence="1" id="KW-1133">Transmembrane helix</keyword>
<keyword evidence="4" id="KW-1185">Reference proteome</keyword>
<accession>A0ABX8ZJ28</accession>
<keyword evidence="1" id="KW-0812">Transmembrane</keyword>
<reference evidence="3 4" key="1">
    <citation type="submission" date="2021-08" db="EMBL/GenBank/DDBJ databases">
        <title>Comparative Genomics Analysis of the Genus Qipengyuania Reveals Extensive Genetic Diversity and Metabolic Versatility, Including the Description of Fifteen Novel Species.</title>
        <authorList>
            <person name="Liu Y."/>
        </authorList>
    </citation>
    <scope>NUCLEOTIDE SEQUENCE [LARGE SCALE GENOMIC DNA]</scope>
    <source>
        <strain evidence="3 4">1XM2-8</strain>
    </source>
</reference>
<evidence type="ECO:0000313" key="3">
    <source>
        <dbReference type="EMBL" id="QZD87733.1"/>
    </source>
</evidence>
<dbReference type="Proteomes" id="UP000824280">
    <property type="component" value="Chromosome"/>
</dbReference>
<feature type="transmembrane region" description="Helical" evidence="1">
    <location>
        <begin position="221"/>
        <end position="237"/>
    </location>
</feature>
<evidence type="ECO:0000313" key="4">
    <source>
        <dbReference type="Proteomes" id="UP000824280"/>
    </source>
</evidence>
<dbReference type="InterPro" id="IPR025840">
    <property type="entry name" value="7TM_transglut"/>
</dbReference>
<name>A0ABX8ZJ28_9SPHN</name>
<proteinExistence type="predicted"/>
<dbReference type="Pfam" id="PF14402">
    <property type="entry name" value="7TM_transglut"/>
    <property type="match status" value="1"/>
</dbReference>
<feature type="transmembrane region" description="Helical" evidence="1">
    <location>
        <begin position="135"/>
        <end position="152"/>
    </location>
</feature>
<protein>
    <recommendedName>
        <fullName evidence="2">7 transmembrane helices usually fused to an inactive transglutaminase domain-containing protein</fullName>
    </recommendedName>
</protein>
<sequence>MSFSFPERPKNRLAVIRAIAFSLFGLAIVAALVVSAVLHMPETMLSVPSDSMPTALKRWGLGADHLLLAMPLGAVLVLFSRLVVGIDTFGIFTPMLIALAFLQLGPVLGPVAMGGAILIGMAIVPLLEKFDITRMGMMAVLIGVVALVQFLLQQALGGALLDTAFPVVVSALVVERWWITRQTDGGLEAAWLALATIALAAIIQFSLAAPIIAAITRETPVMLPIFSILAALLISRYRGLRLTELRRFTAVLEKNDGPAGHQSA</sequence>